<comment type="caution">
    <text evidence="7">The sequence shown here is derived from an EMBL/GenBank/DDBJ whole genome shotgun (WGS) entry which is preliminary data.</text>
</comment>
<evidence type="ECO:0000256" key="1">
    <source>
        <dbReference type="ARBA" id="ARBA00010641"/>
    </source>
</evidence>
<dbReference type="InterPro" id="IPR013249">
    <property type="entry name" value="RNA_pol_sigma70_r4_t2"/>
</dbReference>
<evidence type="ECO:0000256" key="3">
    <source>
        <dbReference type="ARBA" id="ARBA00023082"/>
    </source>
</evidence>
<keyword evidence="2" id="KW-0805">Transcription regulation</keyword>
<dbReference type="NCBIfam" id="TIGR02937">
    <property type="entry name" value="sigma70-ECF"/>
    <property type="match status" value="1"/>
</dbReference>
<dbReference type="InterPro" id="IPR013325">
    <property type="entry name" value="RNA_pol_sigma_r2"/>
</dbReference>
<evidence type="ECO:0000256" key="2">
    <source>
        <dbReference type="ARBA" id="ARBA00023015"/>
    </source>
</evidence>
<dbReference type="AlphaFoldDB" id="A0A9X3MS69"/>
<evidence type="ECO:0000256" key="4">
    <source>
        <dbReference type="ARBA" id="ARBA00023163"/>
    </source>
</evidence>
<dbReference type="PANTHER" id="PTHR43133">
    <property type="entry name" value="RNA POLYMERASE ECF-TYPE SIGMA FACTO"/>
    <property type="match status" value="1"/>
</dbReference>
<dbReference type="SUPFAM" id="SSF88659">
    <property type="entry name" value="Sigma3 and sigma4 domains of RNA polymerase sigma factors"/>
    <property type="match status" value="1"/>
</dbReference>
<evidence type="ECO:0000259" key="5">
    <source>
        <dbReference type="Pfam" id="PF04542"/>
    </source>
</evidence>
<name>A0A9X3MS69_9ACTN</name>
<protein>
    <submittedName>
        <fullName evidence="7">RNA polymerase sigma factor</fullName>
    </submittedName>
</protein>
<accession>A0A9X3MS69</accession>
<reference evidence="7" key="1">
    <citation type="submission" date="2022-10" db="EMBL/GenBank/DDBJ databases">
        <title>The WGS of Solirubrobacter ginsenosidimutans DSM 21036.</title>
        <authorList>
            <person name="Jiang Z."/>
        </authorList>
    </citation>
    <scope>NUCLEOTIDE SEQUENCE</scope>
    <source>
        <strain evidence="7">DSM 21036</strain>
    </source>
</reference>
<dbReference type="PANTHER" id="PTHR43133:SF62">
    <property type="entry name" value="RNA POLYMERASE SIGMA FACTOR SIGZ"/>
    <property type="match status" value="1"/>
</dbReference>
<dbReference type="GO" id="GO:0016987">
    <property type="term" value="F:sigma factor activity"/>
    <property type="evidence" value="ECO:0007669"/>
    <property type="project" value="UniProtKB-KW"/>
</dbReference>
<keyword evidence="4" id="KW-0804">Transcription</keyword>
<dbReference type="InterPro" id="IPR013324">
    <property type="entry name" value="RNA_pol_sigma_r3/r4-like"/>
</dbReference>
<dbReference type="RefSeq" id="WP_270039636.1">
    <property type="nucleotide sequence ID" value="NZ_JAPDOD010000006.1"/>
</dbReference>
<evidence type="ECO:0000313" key="7">
    <source>
        <dbReference type="EMBL" id="MDA0160672.1"/>
    </source>
</evidence>
<feature type="domain" description="RNA polymerase sigma-70 region 2" evidence="5">
    <location>
        <begin position="20"/>
        <end position="87"/>
    </location>
</feature>
<gene>
    <name evidence="7" type="ORF">OM076_10385</name>
</gene>
<dbReference type="InterPro" id="IPR007627">
    <property type="entry name" value="RNA_pol_sigma70_r2"/>
</dbReference>
<feature type="domain" description="RNA polymerase sigma factor 70 region 4 type 2" evidence="6">
    <location>
        <begin position="120"/>
        <end position="168"/>
    </location>
</feature>
<organism evidence="7 8">
    <name type="scientific">Solirubrobacter ginsenosidimutans</name>
    <dbReference type="NCBI Taxonomy" id="490573"/>
    <lineage>
        <taxon>Bacteria</taxon>
        <taxon>Bacillati</taxon>
        <taxon>Actinomycetota</taxon>
        <taxon>Thermoleophilia</taxon>
        <taxon>Solirubrobacterales</taxon>
        <taxon>Solirubrobacteraceae</taxon>
        <taxon>Solirubrobacter</taxon>
    </lineage>
</organism>
<dbReference type="InterPro" id="IPR039425">
    <property type="entry name" value="RNA_pol_sigma-70-like"/>
</dbReference>
<dbReference type="Proteomes" id="UP001149140">
    <property type="component" value="Unassembled WGS sequence"/>
</dbReference>
<evidence type="ECO:0000259" key="6">
    <source>
        <dbReference type="Pfam" id="PF08281"/>
    </source>
</evidence>
<dbReference type="InterPro" id="IPR036388">
    <property type="entry name" value="WH-like_DNA-bd_sf"/>
</dbReference>
<evidence type="ECO:0000313" key="8">
    <source>
        <dbReference type="Proteomes" id="UP001149140"/>
    </source>
</evidence>
<dbReference type="SUPFAM" id="SSF88946">
    <property type="entry name" value="Sigma2 domain of RNA polymerase sigma factors"/>
    <property type="match status" value="1"/>
</dbReference>
<dbReference type="GO" id="GO:0006352">
    <property type="term" value="P:DNA-templated transcription initiation"/>
    <property type="evidence" value="ECO:0007669"/>
    <property type="project" value="InterPro"/>
</dbReference>
<dbReference type="InterPro" id="IPR014284">
    <property type="entry name" value="RNA_pol_sigma-70_dom"/>
</dbReference>
<keyword evidence="8" id="KW-1185">Reference proteome</keyword>
<dbReference type="Pfam" id="PF08281">
    <property type="entry name" value="Sigma70_r4_2"/>
    <property type="match status" value="1"/>
</dbReference>
<dbReference type="Gene3D" id="1.10.1740.10">
    <property type="match status" value="1"/>
</dbReference>
<dbReference type="EMBL" id="JAPDOD010000006">
    <property type="protein sequence ID" value="MDA0160672.1"/>
    <property type="molecule type" value="Genomic_DNA"/>
</dbReference>
<sequence length="177" mass="20178">MDATDDALLTSGDLEDFGRFYDRYARTLLGFFQRRTGNPEVAADLTAETFAAALVSRARYVPQEAGAGAWLFAIAHRRLSDYRRRGRAEERMRARLGMEPVAVGEEDVEMIRWLGEEVATQMVEDLEEDQRDAIRAHVLEDQGYAEIARRGRLSESTVRKRVSRGLKILRDRVGESR</sequence>
<keyword evidence="3" id="KW-0731">Sigma factor</keyword>
<dbReference type="Gene3D" id="1.10.10.10">
    <property type="entry name" value="Winged helix-like DNA-binding domain superfamily/Winged helix DNA-binding domain"/>
    <property type="match status" value="1"/>
</dbReference>
<comment type="similarity">
    <text evidence="1">Belongs to the sigma-70 factor family. ECF subfamily.</text>
</comment>
<dbReference type="GO" id="GO:0003677">
    <property type="term" value="F:DNA binding"/>
    <property type="evidence" value="ECO:0007669"/>
    <property type="project" value="InterPro"/>
</dbReference>
<proteinExistence type="inferred from homology"/>
<dbReference type="Pfam" id="PF04542">
    <property type="entry name" value="Sigma70_r2"/>
    <property type="match status" value="1"/>
</dbReference>